<evidence type="ECO:0000313" key="3">
    <source>
        <dbReference type="EMBL" id="TDG93395.1"/>
    </source>
</evidence>
<evidence type="ECO:0000313" key="2">
    <source>
        <dbReference type="EMBL" id="PAK79953.1"/>
    </source>
</evidence>
<dbReference type="AlphaFoldDB" id="A0A269Y320"/>
<reference evidence="3 6" key="3">
    <citation type="journal article" date="2019" name="Appl. Microbiol. Biotechnol.">
        <title>Uncovering carbohydrate metabolism through a genotype-phenotype association study of 56 lactic acid bacteria genomes.</title>
        <authorList>
            <person name="Buron-Moles G."/>
            <person name="Chailyan A."/>
            <person name="Dolejs I."/>
            <person name="Forster J."/>
            <person name="Miks M.H."/>
        </authorList>
    </citation>
    <scope>NUCLEOTIDE SEQUENCE [LARGE SCALE GENOMIC DNA]</scope>
    <source>
        <strain evidence="3 6">DSM 10551</strain>
    </source>
</reference>
<organism evidence="2 5">
    <name type="scientific">Lentilactobacillus parakefiri</name>
    <dbReference type="NCBI Taxonomy" id="152332"/>
    <lineage>
        <taxon>Bacteria</taxon>
        <taxon>Bacillati</taxon>
        <taxon>Bacillota</taxon>
        <taxon>Bacilli</taxon>
        <taxon>Lactobacillales</taxon>
        <taxon>Lactobacillaceae</taxon>
        <taxon>Lentilactobacillus</taxon>
    </lineage>
</organism>
<dbReference type="RefSeq" id="WP_057961368.1">
    <property type="nucleotide sequence ID" value="NZ_BAAAXO010000042.1"/>
</dbReference>
<dbReference type="EMBL" id="PUFL01000033">
    <property type="protein sequence ID" value="TDG93395.1"/>
    <property type="molecule type" value="Genomic_DNA"/>
</dbReference>
<keyword evidence="6" id="KW-1185">Reference proteome</keyword>
<dbReference type="Gene3D" id="1.10.1220.10">
    <property type="entry name" value="Met repressor-like"/>
    <property type="match status" value="1"/>
</dbReference>
<protein>
    <submittedName>
        <fullName evidence="1">DNA-damage-inducible protein J</fullName>
    </submittedName>
</protein>
<comment type="caution">
    <text evidence="2">The sequence shown here is derived from an EMBL/GenBank/DDBJ whole genome shotgun (WGS) entry which is preliminary data.</text>
</comment>
<dbReference type="Proteomes" id="UP000294668">
    <property type="component" value="Unassembled WGS sequence"/>
</dbReference>
<dbReference type="Proteomes" id="UP000216802">
    <property type="component" value="Unassembled WGS sequence"/>
</dbReference>
<dbReference type="GO" id="GO:0006355">
    <property type="term" value="P:regulation of DNA-templated transcription"/>
    <property type="evidence" value="ECO:0007669"/>
    <property type="project" value="InterPro"/>
</dbReference>
<gene>
    <name evidence="1" type="primary">relB</name>
    <name evidence="2" type="ORF">B8W98_09075</name>
    <name evidence="3" type="ORF">C5L28_002072</name>
    <name evidence="1" type="ORF">LPKJCM_02291</name>
</gene>
<dbReference type="EMBL" id="BDGB01000116">
    <property type="protein sequence ID" value="GAW73156.1"/>
    <property type="molecule type" value="Genomic_DNA"/>
</dbReference>
<reference evidence="3" key="4">
    <citation type="submission" date="2019-02" db="EMBL/GenBank/DDBJ databases">
        <authorList>
            <person name="Buron G."/>
            <person name="Chaylann A."/>
            <person name="Dolejs I."/>
            <person name="Forster J."/>
            <person name="Miks M.H."/>
        </authorList>
    </citation>
    <scope>NUCLEOTIDE SEQUENCE</scope>
    <source>
        <strain evidence="3">DSM 10551</strain>
    </source>
</reference>
<reference evidence="2 5" key="2">
    <citation type="submission" date="2017-04" db="EMBL/GenBank/DDBJ databases">
        <title>Kefir bacterial isolates.</title>
        <authorList>
            <person name="Kim Y."/>
            <person name="Blasche S."/>
            <person name="Patil K.R."/>
        </authorList>
    </citation>
    <scope>NUCLEOTIDE SEQUENCE [LARGE SCALE GENOMIC DNA]</scope>
    <source>
        <strain evidence="2 5">OG2</strain>
    </source>
</reference>
<dbReference type="EMBL" id="NCXI01000072">
    <property type="protein sequence ID" value="PAK79953.1"/>
    <property type="molecule type" value="Genomic_DNA"/>
</dbReference>
<evidence type="ECO:0000313" key="1">
    <source>
        <dbReference type="EMBL" id="GAW73156.1"/>
    </source>
</evidence>
<dbReference type="Proteomes" id="UP000214739">
    <property type="component" value="Unassembled WGS sequence"/>
</dbReference>
<name>A0A269Y320_9LACO</name>
<proteinExistence type="predicted"/>
<dbReference type="InterPro" id="IPR013321">
    <property type="entry name" value="Arc_rbn_hlx_hlx"/>
</dbReference>
<evidence type="ECO:0000313" key="5">
    <source>
        <dbReference type="Proteomes" id="UP000216802"/>
    </source>
</evidence>
<dbReference type="InterPro" id="IPR007337">
    <property type="entry name" value="RelB/DinJ"/>
</dbReference>
<dbReference type="OrthoDB" id="9799097at2"/>
<dbReference type="Pfam" id="PF04221">
    <property type="entry name" value="RelB"/>
    <property type="match status" value="1"/>
</dbReference>
<evidence type="ECO:0000313" key="6">
    <source>
        <dbReference type="Proteomes" id="UP000294668"/>
    </source>
</evidence>
<sequence length="86" mass="9520">MARIEARIDEETKKKAIAELQKHQITLSEFVQAQVATVALDGLPPYYSMPNAGQDKAIQEIADDLTGKQKLPGVTTPDDLERLLNE</sequence>
<accession>A0A269Y320</accession>
<evidence type="ECO:0000313" key="4">
    <source>
        <dbReference type="Proteomes" id="UP000214739"/>
    </source>
</evidence>
<reference evidence="1 4" key="1">
    <citation type="journal article" date="2017" name="Biosci Microbiota Food Health">
        <title>Genomic characterization reconfirms the taxonomic status of Lactobacillus parakefiri.</title>
        <authorList>
            <person name="Tanizawa Y."/>
            <person name="Kobayashi H."/>
            <person name="Kaminuma E."/>
            <person name="Sakamoto M."/>
            <person name="Ohkuma M."/>
            <person name="Nakamura Y."/>
            <person name="Arita M."/>
            <person name="Tohno M."/>
        </authorList>
    </citation>
    <scope>NUCLEOTIDE SEQUENCE [LARGE SCALE GENOMIC DNA]</scope>
    <source>
        <strain evidence="1 4">JCM 8573</strain>
    </source>
</reference>